<protein>
    <submittedName>
        <fullName evidence="1">Uncharacterized protein</fullName>
    </submittedName>
</protein>
<reference evidence="1" key="1">
    <citation type="submission" date="2014-09" db="EMBL/GenBank/DDBJ databases">
        <authorList>
            <person name="Magalhaes I.L.F."/>
            <person name="Oliveira U."/>
            <person name="Santos F.R."/>
            <person name="Vidigal T.H.D.A."/>
            <person name="Brescovit A.D."/>
            <person name="Santos A.J."/>
        </authorList>
    </citation>
    <scope>NUCLEOTIDE SEQUENCE</scope>
    <source>
        <tissue evidence="1">Shoot tissue taken approximately 20 cm above the soil surface</tissue>
    </source>
</reference>
<organism evidence="1">
    <name type="scientific">Arundo donax</name>
    <name type="common">Giant reed</name>
    <name type="synonym">Donax arundinaceus</name>
    <dbReference type="NCBI Taxonomy" id="35708"/>
    <lineage>
        <taxon>Eukaryota</taxon>
        <taxon>Viridiplantae</taxon>
        <taxon>Streptophyta</taxon>
        <taxon>Embryophyta</taxon>
        <taxon>Tracheophyta</taxon>
        <taxon>Spermatophyta</taxon>
        <taxon>Magnoliopsida</taxon>
        <taxon>Liliopsida</taxon>
        <taxon>Poales</taxon>
        <taxon>Poaceae</taxon>
        <taxon>PACMAD clade</taxon>
        <taxon>Arundinoideae</taxon>
        <taxon>Arundineae</taxon>
        <taxon>Arundo</taxon>
    </lineage>
</organism>
<dbReference type="EMBL" id="GBRH01224644">
    <property type="protein sequence ID" value="JAD73251.1"/>
    <property type="molecule type" value="Transcribed_RNA"/>
</dbReference>
<name>A0A0A9CCD2_ARUDO</name>
<accession>A0A0A9CCD2</accession>
<evidence type="ECO:0000313" key="1">
    <source>
        <dbReference type="EMBL" id="JAD73251.1"/>
    </source>
</evidence>
<proteinExistence type="predicted"/>
<reference evidence="1" key="2">
    <citation type="journal article" date="2015" name="Data Brief">
        <title>Shoot transcriptome of the giant reed, Arundo donax.</title>
        <authorList>
            <person name="Barrero R.A."/>
            <person name="Guerrero F.D."/>
            <person name="Moolhuijzen P."/>
            <person name="Goolsby J.A."/>
            <person name="Tidwell J."/>
            <person name="Bellgard S.E."/>
            <person name="Bellgard M.I."/>
        </authorList>
    </citation>
    <scope>NUCLEOTIDE SEQUENCE</scope>
    <source>
        <tissue evidence="1">Shoot tissue taken approximately 20 cm above the soil surface</tissue>
    </source>
</reference>
<sequence>MSKPLRAVTSS</sequence>